<dbReference type="EMBL" id="JAUKUA010000001">
    <property type="protein sequence ID" value="KAK0730724.1"/>
    <property type="molecule type" value="Genomic_DNA"/>
</dbReference>
<evidence type="ECO:0000313" key="2">
    <source>
        <dbReference type="EMBL" id="KAK0730724.1"/>
    </source>
</evidence>
<dbReference type="AlphaFoldDB" id="A0AA40BAT9"/>
<comment type="caution">
    <text evidence="2">The sequence shown here is derived from an EMBL/GenBank/DDBJ whole genome shotgun (WGS) entry which is preliminary data.</text>
</comment>
<organism evidence="2 3">
    <name type="scientific">Lasiosphaeris hirsuta</name>
    <dbReference type="NCBI Taxonomy" id="260670"/>
    <lineage>
        <taxon>Eukaryota</taxon>
        <taxon>Fungi</taxon>
        <taxon>Dikarya</taxon>
        <taxon>Ascomycota</taxon>
        <taxon>Pezizomycotina</taxon>
        <taxon>Sordariomycetes</taxon>
        <taxon>Sordariomycetidae</taxon>
        <taxon>Sordariales</taxon>
        <taxon>Lasiosphaeriaceae</taxon>
        <taxon>Lasiosphaeris</taxon>
    </lineage>
</organism>
<sequence>MAILNSDITLLVAEQTDDLESLSALMRTQRNTHSLIANNERSIVKAKLASFGPELPLPPLGTILSSADHEREQLPPYSFATLQEVSMRLRRIDVLFTSDGPLMQAIQSSDSFMALPRPELAALVRGLKHAAMLADRLGDCAADVMVGREAETSQKQHQDGGPAVDVNSTDHWSDVREIHRAQMDLIRTLPALDLAYLSTLTDFASMAYANVHPSAAADPAVWERLAAFREVLLRHGSFVLWAGATVPTLGPAANTNTPLARFVDQAVSNILEEIQLWESGAGAYEEEDLENTDLMLPGLKKTINEVFPIASDRPAARVGIEMTLMLLNEIKEHQ</sequence>
<reference evidence="2" key="1">
    <citation type="submission" date="2023-06" db="EMBL/GenBank/DDBJ databases">
        <title>Genome-scale phylogeny and comparative genomics of the fungal order Sordariales.</title>
        <authorList>
            <consortium name="Lawrence Berkeley National Laboratory"/>
            <person name="Hensen N."/>
            <person name="Bonometti L."/>
            <person name="Westerberg I."/>
            <person name="Brannstrom I.O."/>
            <person name="Guillou S."/>
            <person name="Cros-Aarteil S."/>
            <person name="Calhoun S."/>
            <person name="Haridas S."/>
            <person name="Kuo A."/>
            <person name="Mondo S."/>
            <person name="Pangilinan J."/>
            <person name="Riley R."/>
            <person name="Labutti K."/>
            <person name="Andreopoulos B."/>
            <person name="Lipzen A."/>
            <person name="Chen C."/>
            <person name="Yanf M."/>
            <person name="Daum C."/>
            <person name="Ng V."/>
            <person name="Clum A."/>
            <person name="Steindorff A."/>
            <person name="Ohm R."/>
            <person name="Martin F."/>
            <person name="Silar P."/>
            <person name="Natvig D."/>
            <person name="Lalanne C."/>
            <person name="Gautier V."/>
            <person name="Ament-Velasquez S.L."/>
            <person name="Kruys A."/>
            <person name="Hutchinson M.I."/>
            <person name="Powell A.J."/>
            <person name="Barry K."/>
            <person name="Miller A.N."/>
            <person name="Grigoriev I.V."/>
            <person name="Debuchy R."/>
            <person name="Gladieux P."/>
            <person name="Thoren M.H."/>
            <person name="Johannesson H."/>
        </authorList>
    </citation>
    <scope>NUCLEOTIDE SEQUENCE</scope>
    <source>
        <strain evidence="2">SMH4607-1</strain>
    </source>
</reference>
<evidence type="ECO:0000256" key="1">
    <source>
        <dbReference type="SAM" id="MobiDB-lite"/>
    </source>
</evidence>
<protein>
    <submittedName>
        <fullName evidence="2">Uncharacterized protein</fullName>
    </submittedName>
</protein>
<name>A0AA40BAT9_9PEZI</name>
<accession>A0AA40BAT9</accession>
<gene>
    <name evidence="2" type="ORF">B0H67DRAFT_477354</name>
</gene>
<feature type="compositionally biased region" description="Basic and acidic residues" evidence="1">
    <location>
        <begin position="149"/>
        <end position="158"/>
    </location>
</feature>
<feature type="region of interest" description="Disordered" evidence="1">
    <location>
        <begin position="149"/>
        <end position="168"/>
    </location>
</feature>
<evidence type="ECO:0000313" key="3">
    <source>
        <dbReference type="Proteomes" id="UP001172102"/>
    </source>
</evidence>
<keyword evidence="3" id="KW-1185">Reference proteome</keyword>
<dbReference type="Proteomes" id="UP001172102">
    <property type="component" value="Unassembled WGS sequence"/>
</dbReference>
<proteinExistence type="predicted"/>